<protein>
    <submittedName>
        <fullName evidence="18">Uncharacterized protein</fullName>
    </submittedName>
</protein>
<dbReference type="SUPFAM" id="SSF53901">
    <property type="entry name" value="Thiolase-like"/>
    <property type="match status" value="1"/>
</dbReference>
<evidence type="ECO:0000256" key="5">
    <source>
        <dbReference type="ARBA" id="ARBA00022450"/>
    </source>
</evidence>
<dbReference type="GO" id="GO:0004312">
    <property type="term" value="F:fatty acid synthase activity"/>
    <property type="evidence" value="ECO:0007669"/>
    <property type="project" value="TreeGrafter"/>
</dbReference>
<keyword evidence="14" id="KW-0175">Coiled coil</keyword>
<dbReference type="PANTHER" id="PTHR43775:SF37">
    <property type="entry name" value="SI:DKEY-61P9.11"/>
    <property type="match status" value="1"/>
</dbReference>
<dbReference type="GO" id="GO:0005886">
    <property type="term" value="C:plasma membrane"/>
    <property type="evidence" value="ECO:0007669"/>
    <property type="project" value="TreeGrafter"/>
</dbReference>
<gene>
    <name evidence="18" type="ORF">IEE_05055</name>
</gene>
<organism evidence="18 19">
    <name type="scientific">Bacillus cereus BAG5X1-1</name>
    <dbReference type="NCBI Taxonomy" id="1053189"/>
    <lineage>
        <taxon>Bacteria</taxon>
        <taxon>Bacillati</taxon>
        <taxon>Bacillota</taxon>
        <taxon>Bacilli</taxon>
        <taxon>Bacillales</taxon>
        <taxon>Bacillaceae</taxon>
        <taxon>Bacillus</taxon>
        <taxon>Bacillus cereus group</taxon>
    </lineage>
</organism>
<keyword evidence="7" id="KW-0597">Phosphoprotein</keyword>
<evidence type="ECO:0000256" key="6">
    <source>
        <dbReference type="ARBA" id="ARBA00022490"/>
    </source>
</evidence>
<dbReference type="InterPro" id="IPR054514">
    <property type="entry name" value="RhiE-like_linker"/>
</dbReference>
<dbReference type="EMBL" id="AHDJ01000058">
    <property type="protein sequence ID" value="EJQ38345.1"/>
    <property type="molecule type" value="Genomic_DNA"/>
</dbReference>
<comment type="caution">
    <text evidence="13">Lacks conserved residue(s) required for the propagation of feature annotation.</text>
</comment>
<dbReference type="InterPro" id="IPR020841">
    <property type="entry name" value="PKS_Beta-ketoAc_synthase_dom"/>
</dbReference>
<dbReference type="InterPro" id="IPR018201">
    <property type="entry name" value="Ketoacyl_synth_AS"/>
</dbReference>
<comment type="function">
    <text evidence="2">Involved in some intermediate steps for the synthesis of the antibiotic polyketide bacillaene which is involved in secondary metabolism.</text>
</comment>
<dbReference type="Gene3D" id="3.40.47.10">
    <property type="match status" value="1"/>
</dbReference>
<dbReference type="GO" id="GO:0006633">
    <property type="term" value="P:fatty acid biosynthetic process"/>
    <property type="evidence" value="ECO:0007669"/>
    <property type="project" value="InterPro"/>
</dbReference>
<dbReference type="Pfam" id="PF22336">
    <property type="entry name" value="RhiE-like_linker"/>
    <property type="match status" value="1"/>
</dbReference>
<feature type="region of interest" description="C-terminal hotdog fold" evidence="13">
    <location>
        <begin position="1281"/>
        <end position="1304"/>
    </location>
</feature>
<feature type="domain" description="PKS/mFAS DH" evidence="17">
    <location>
        <begin position="1145"/>
        <end position="1304"/>
    </location>
</feature>
<evidence type="ECO:0000256" key="1">
    <source>
        <dbReference type="ARBA" id="ARBA00001957"/>
    </source>
</evidence>
<dbReference type="Gene3D" id="1.10.1240.100">
    <property type="match status" value="1"/>
</dbReference>
<comment type="subcellular location">
    <subcellularLocation>
        <location evidence="3">Cytoplasm</location>
    </subcellularLocation>
</comment>
<dbReference type="PROSITE" id="PS50075">
    <property type="entry name" value="CARRIER"/>
    <property type="match status" value="1"/>
</dbReference>
<dbReference type="Gene3D" id="1.10.1200.10">
    <property type="entry name" value="ACP-like"/>
    <property type="match status" value="1"/>
</dbReference>
<dbReference type="Pfam" id="PF00109">
    <property type="entry name" value="ketoacyl-synt"/>
    <property type="match status" value="1"/>
</dbReference>
<dbReference type="InterPro" id="IPR014030">
    <property type="entry name" value="Ketoacyl_synth_N"/>
</dbReference>
<keyword evidence="9" id="KW-0677">Repeat</keyword>
<dbReference type="InterPro" id="IPR006162">
    <property type="entry name" value="Ppantetheine_attach_site"/>
</dbReference>
<comment type="caution">
    <text evidence="18">The sequence shown here is derived from an EMBL/GenBank/DDBJ whole genome shotgun (WGS) entry which is preliminary data.</text>
</comment>
<evidence type="ECO:0000256" key="2">
    <source>
        <dbReference type="ARBA" id="ARBA00003299"/>
    </source>
</evidence>
<evidence type="ECO:0000259" key="15">
    <source>
        <dbReference type="PROSITE" id="PS50075"/>
    </source>
</evidence>
<evidence type="ECO:0000313" key="18">
    <source>
        <dbReference type="EMBL" id="EJQ38345.1"/>
    </source>
</evidence>
<dbReference type="SMART" id="SM00826">
    <property type="entry name" value="PKS_DH"/>
    <property type="match status" value="1"/>
</dbReference>
<dbReference type="HOGENOM" id="CLU_000022_16_12_9"/>
<reference evidence="18 19" key="1">
    <citation type="submission" date="2012-04" db="EMBL/GenBank/DDBJ databases">
        <title>The Genome Sequence of Bacillus cereus BAG5X1-1.</title>
        <authorList>
            <consortium name="The Broad Institute Genome Sequencing Platform"/>
            <consortium name="The Broad Institute Genome Sequencing Center for Infectious Disease"/>
            <person name="Feldgarden M."/>
            <person name="Van der Auwera G.A."/>
            <person name="Mahillon J."/>
            <person name="Duprez V."/>
            <person name="Timmery S."/>
            <person name="Mattelet C."/>
            <person name="Dierick K."/>
            <person name="Sun M."/>
            <person name="Yu Z."/>
            <person name="Zhu L."/>
            <person name="Hu X."/>
            <person name="Shank E.B."/>
            <person name="Swiecicka I."/>
            <person name="Hansen B.M."/>
            <person name="Andrup L."/>
            <person name="Young S.K."/>
            <person name="Zeng Q."/>
            <person name="Gargeya S."/>
            <person name="Fitzgerald M."/>
            <person name="Haas B."/>
            <person name="Abouelleil A."/>
            <person name="Alvarado L."/>
            <person name="Arachchi H.M."/>
            <person name="Berlin A."/>
            <person name="Chapman S.B."/>
            <person name="Goldberg J."/>
            <person name="Griggs A."/>
            <person name="Gujja S."/>
            <person name="Hansen M."/>
            <person name="Howarth C."/>
            <person name="Imamovic A."/>
            <person name="Larimer J."/>
            <person name="McCowen C."/>
            <person name="Montmayeur A."/>
            <person name="Murphy C."/>
            <person name="Neiman D."/>
            <person name="Pearson M."/>
            <person name="Priest M."/>
            <person name="Roberts A."/>
            <person name="Saif S."/>
            <person name="Shea T."/>
            <person name="Sisk P."/>
            <person name="Sykes S."/>
            <person name="Wortman J."/>
            <person name="Nusbaum C."/>
            <person name="Birren B."/>
        </authorList>
    </citation>
    <scope>NUCLEOTIDE SEQUENCE [LARGE SCALE GENOMIC DNA]</scope>
    <source>
        <strain evidence="18 19">BAG5X1-1</strain>
    </source>
</reference>
<dbReference type="PANTHER" id="PTHR43775">
    <property type="entry name" value="FATTY ACID SYNTHASE"/>
    <property type="match status" value="1"/>
</dbReference>
<feature type="domain" description="Carrier" evidence="15">
    <location>
        <begin position="401"/>
        <end position="474"/>
    </location>
</feature>
<dbReference type="PROSITE" id="PS52004">
    <property type="entry name" value="KS3_2"/>
    <property type="match status" value="1"/>
</dbReference>
<dbReference type="GO" id="GO:0031177">
    <property type="term" value="F:phosphopantetheine binding"/>
    <property type="evidence" value="ECO:0007669"/>
    <property type="project" value="InterPro"/>
</dbReference>
<dbReference type="Proteomes" id="UP000006600">
    <property type="component" value="Unassembled WGS sequence"/>
</dbReference>
<feature type="domain" description="Ketosynthase family 3 (KS3)" evidence="16">
    <location>
        <begin position="533"/>
        <end position="952"/>
    </location>
</feature>
<keyword evidence="5" id="KW-0596">Phosphopantetheine</keyword>
<dbReference type="Pfam" id="PF00550">
    <property type="entry name" value="PP-binding"/>
    <property type="match status" value="1"/>
</dbReference>
<keyword evidence="8" id="KW-0808">Transferase</keyword>
<dbReference type="InterPro" id="IPR020807">
    <property type="entry name" value="PKS_DH"/>
</dbReference>
<evidence type="ECO:0000256" key="13">
    <source>
        <dbReference type="PROSITE-ProRule" id="PRU01363"/>
    </source>
</evidence>
<dbReference type="InterPro" id="IPR013217">
    <property type="entry name" value="Methyltransf_12"/>
</dbReference>
<evidence type="ECO:0000256" key="7">
    <source>
        <dbReference type="ARBA" id="ARBA00022553"/>
    </source>
</evidence>
<dbReference type="InterPro" id="IPR020806">
    <property type="entry name" value="PKS_PP-bd"/>
</dbReference>
<dbReference type="InterPro" id="IPR009081">
    <property type="entry name" value="PP-bd_ACP"/>
</dbReference>
<dbReference type="InterPro" id="IPR042104">
    <property type="entry name" value="PKS_dehydratase_sf"/>
</dbReference>
<dbReference type="CDD" id="cd02440">
    <property type="entry name" value="AdoMet_MTases"/>
    <property type="match status" value="1"/>
</dbReference>
<keyword evidence="11" id="KW-0511">Multifunctional enzyme</keyword>
<evidence type="ECO:0000256" key="11">
    <source>
        <dbReference type="ARBA" id="ARBA00023268"/>
    </source>
</evidence>
<evidence type="ECO:0000256" key="14">
    <source>
        <dbReference type="SAM" id="Coils"/>
    </source>
</evidence>
<dbReference type="InterPro" id="IPR014031">
    <property type="entry name" value="Ketoacyl_synth_C"/>
</dbReference>
<dbReference type="GO" id="GO:0071770">
    <property type="term" value="P:DIM/DIP cell wall layer assembly"/>
    <property type="evidence" value="ECO:0007669"/>
    <property type="project" value="TreeGrafter"/>
</dbReference>
<evidence type="ECO:0000256" key="9">
    <source>
        <dbReference type="ARBA" id="ARBA00022737"/>
    </source>
</evidence>
<comment type="pathway">
    <text evidence="4">Antibiotic biosynthesis; bacillaene biosynthesis.</text>
</comment>
<dbReference type="InterPro" id="IPR049552">
    <property type="entry name" value="PKS_DH_N"/>
</dbReference>
<keyword evidence="12" id="KW-0012">Acyltransferase</keyword>
<evidence type="ECO:0000256" key="10">
    <source>
        <dbReference type="ARBA" id="ARBA00022857"/>
    </source>
</evidence>
<proteinExistence type="predicted"/>
<evidence type="ECO:0000256" key="3">
    <source>
        <dbReference type="ARBA" id="ARBA00004496"/>
    </source>
</evidence>
<evidence type="ECO:0000259" key="16">
    <source>
        <dbReference type="PROSITE" id="PS52004"/>
    </source>
</evidence>
<dbReference type="Gene3D" id="3.40.50.150">
    <property type="entry name" value="Vaccinia Virus protein VP39"/>
    <property type="match status" value="1"/>
</dbReference>
<dbReference type="Gene3D" id="3.10.129.110">
    <property type="entry name" value="Polyketide synthase dehydratase"/>
    <property type="match status" value="1"/>
</dbReference>
<dbReference type="InterPro" id="IPR016039">
    <property type="entry name" value="Thiolase-like"/>
</dbReference>
<dbReference type="Pfam" id="PF08242">
    <property type="entry name" value="Methyltransf_12"/>
    <property type="match status" value="1"/>
</dbReference>
<evidence type="ECO:0000256" key="8">
    <source>
        <dbReference type="ARBA" id="ARBA00022679"/>
    </source>
</evidence>
<dbReference type="InterPro" id="IPR036736">
    <property type="entry name" value="ACP-like_sf"/>
</dbReference>
<dbReference type="PROSITE" id="PS52019">
    <property type="entry name" value="PKS_MFAS_DH"/>
    <property type="match status" value="1"/>
</dbReference>
<dbReference type="CDD" id="cd00833">
    <property type="entry name" value="PKS"/>
    <property type="match status" value="1"/>
</dbReference>
<dbReference type="GO" id="GO:0004315">
    <property type="term" value="F:3-oxoacyl-[acyl-carrier-protein] synthase activity"/>
    <property type="evidence" value="ECO:0007669"/>
    <property type="project" value="InterPro"/>
</dbReference>
<dbReference type="GO" id="GO:0005737">
    <property type="term" value="C:cytoplasm"/>
    <property type="evidence" value="ECO:0007669"/>
    <property type="project" value="UniProtKB-SubCell"/>
</dbReference>
<dbReference type="PROSITE" id="PS00012">
    <property type="entry name" value="PHOSPHOPANTETHEINE"/>
    <property type="match status" value="1"/>
</dbReference>
<dbReference type="RefSeq" id="WP_002106878.1">
    <property type="nucleotide sequence ID" value="NZ_JH791997.1"/>
</dbReference>
<dbReference type="PROSITE" id="PS00606">
    <property type="entry name" value="KS3_1"/>
    <property type="match status" value="1"/>
</dbReference>
<dbReference type="InterPro" id="IPR049900">
    <property type="entry name" value="PKS_mFAS_DH"/>
</dbReference>
<keyword evidence="6" id="KW-0963">Cytoplasm</keyword>
<accession>J8AFT7</accession>
<feature type="non-terminal residue" evidence="18">
    <location>
        <position position="1304"/>
    </location>
</feature>
<dbReference type="FunFam" id="3.40.50.150:FF:000650">
    <property type="entry name" value="Polyketide synthase RzxC"/>
    <property type="match status" value="1"/>
</dbReference>
<sequence length="1304" mass="146471">MREMEELLCRLLWGQLQSIGFFIGKNPVCNDFKSKIGLLDLYGRWLEESIVVLERNHYIRHDGESYSVIEKAPIDIDLVWDEWNHEKDVWLENPNMKAQVVLVEKALRALPEILLGKIPATDVLFPNSSMDLVKGIYTQNPVANHFNEVLADNLVTYIKGIIQQDQSAQIRILEVGAGTGGTSAKVFQKLMPYQNYIQEYCYTDISKAFLIHAEKEYGSQNPYLTYQIFNVEEPASTQGIDANKYDVVIATNVLHATQNIRQTLRNVKVILNKQGLLLLNEMSHNSLFFHLTFGLLEGWWLYEDSELRIPGCPGLYPETWKSVLEGEGFKSLAFPGESFHELGHQIIVAKSDGVVRQKRQFRQTLPRTFSLKHNSETTALSLKFNAPIKGVKGITQEILREKSTMFMKKLVGETLRIPSHKIDSSEPFEKYGIDSILVVQLTNNLAKVLGSISSTLFFEYRTVDALVEHFMKTKKDALITLVGLESQEVQEEFFDEESHLQIKSSERVQRKTKWHLPLYDSNVKELEAISSTVQDVAIIGLSGRYPEATDVNEFWKNLKEGKNCIIEIPKDRWDWKKYFDQRKGNRGTMYTKWGGFINDIDKFDPLFFHISPKEAEQMDPQERLFLETAYAGIEDAGYTPTTFCDSRKVGVFVGVMNGKYSTGAKYWSIANRVSYIFNFQGPSMTVDTACSSSLTAIHLALESIYSGMSECAIAGGVNLIVDPAHYLNLSEATMLSASNQCKAFGDKADGFVDGEGVGAIILKPLQKAITDGDHIYGIIKGSMLNAGGRTHGYTVPNPNSQYELISEALKRAKVDARTISCLEAHGTGTALGDPIEIAGLKKVFEQNTQDKQFCSVGSVKSNIGHCESAAGIAGITKILLQLKHKQLVPSLHSKVLNPNIDFSNTPFVVQQELTEWERPVLEINGETKECPRIAGISSFGAGGSNAHVVIEEYIPEDKEKSQVTVNSQNPAIIVLSAKNEERLKEKAQDLLYEIQNQAFSDSSLADIAYTLQVGREAMEERLAFIVESMKELEEKLHSFVEGEEETPDLYRGQVKRNKEALSIFTTDKDLHQTIYKWVEQGKYVQFIDLWVKGLNINWDKFYGDDKPFRISLPTYPFAKERYWIPIEGTNTSNDSISTVIPAALHPMLHQNTSNLSEQRFSSTFTGQEFFLADHEVKGQKILPGVAYLEMAYEAIRQAAISLEEQIGIGLKNVAWVHPLTVGNQPVQAHIGLYPENNGEITYEVYSESEEGSVVHSQGSAVLHSVTKVPTVNLTDLQKHCNQTTFSSSQCYEAFQTMGIDYGPA</sequence>
<dbReference type="SUPFAM" id="SSF53335">
    <property type="entry name" value="S-adenosyl-L-methionine-dependent methyltransferases"/>
    <property type="match status" value="1"/>
</dbReference>
<dbReference type="InterPro" id="IPR029063">
    <property type="entry name" value="SAM-dependent_MTases_sf"/>
</dbReference>
<feature type="region of interest" description="N-terminal hotdog fold" evidence="13">
    <location>
        <begin position="1145"/>
        <end position="1267"/>
    </location>
</feature>
<keyword evidence="10" id="KW-0521">NADP</keyword>
<dbReference type="SMART" id="SM00825">
    <property type="entry name" value="PKS_KS"/>
    <property type="match status" value="1"/>
</dbReference>
<dbReference type="InterPro" id="IPR050091">
    <property type="entry name" value="PKS_NRPS_Biosynth_Enz"/>
</dbReference>
<dbReference type="Pfam" id="PF21089">
    <property type="entry name" value="PKS_DH_N"/>
    <property type="match status" value="1"/>
</dbReference>
<feature type="coiled-coil region" evidence="14">
    <location>
        <begin position="977"/>
        <end position="1035"/>
    </location>
</feature>
<dbReference type="Pfam" id="PF02801">
    <property type="entry name" value="Ketoacyl-synt_C"/>
    <property type="match status" value="1"/>
</dbReference>
<evidence type="ECO:0000313" key="19">
    <source>
        <dbReference type="Proteomes" id="UP000006600"/>
    </source>
</evidence>
<comment type="cofactor">
    <cofactor evidence="1">
        <name>pantetheine 4'-phosphate</name>
        <dbReference type="ChEBI" id="CHEBI:47942"/>
    </cofactor>
</comment>
<dbReference type="SMART" id="SM00823">
    <property type="entry name" value="PKS_PP"/>
    <property type="match status" value="1"/>
</dbReference>
<dbReference type="SUPFAM" id="SSF47336">
    <property type="entry name" value="ACP-like"/>
    <property type="match status" value="1"/>
</dbReference>
<evidence type="ECO:0000259" key="17">
    <source>
        <dbReference type="PROSITE" id="PS52019"/>
    </source>
</evidence>
<evidence type="ECO:0000256" key="12">
    <source>
        <dbReference type="ARBA" id="ARBA00023315"/>
    </source>
</evidence>
<dbReference type="FunFam" id="3.40.47.10:FF:000019">
    <property type="entry name" value="Polyketide synthase type I"/>
    <property type="match status" value="1"/>
</dbReference>
<dbReference type="UniPathway" id="UPA01003"/>
<name>J8AFT7_BACCE</name>
<evidence type="ECO:0000256" key="4">
    <source>
        <dbReference type="ARBA" id="ARBA00004789"/>
    </source>
</evidence>